<evidence type="ECO:0000313" key="3">
    <source>
        <dbReference type="Proteomes" id="UP000297654"/>
    </source>
</evidence>
<evidence type="ECO:0000259" key="1">
    <source>
        <dbReference type="Pfam" id="PF14534"/>
    </source>
</evidence>
<dbReference type="RefSeq" id="WP_092112994.1">
    <property type="nucleotide sequence ID" value="NZ_FOCN01000043.1"/>
</dbReference>
<sequence>MTLLELDSLLATERAGWDSLCEGSGGSFYGDLMTPGGLMIISNGMVLDRAAVKASLNGAPTWDQYEISETRHVPLGTDTAALIYTAQSVRCNEAPFVATMTSVYCVIKGRLRLALYQQTVVSY</sequence>
<organism evidence="2 3">
    <name type="scientific">Cryobacterium luteum</name>
    <dbReference type="NCBI Taxonomy" id="1424661"/>
    <lineage>
        <taxon>Bacteria</taxon>
        <taxon>Bacillati</taxon>
        <taxon>Actinomycetota</taxon>
        <taxon>Actinomycetes</taxon>
        <taxon>Micrococcales</taxon>
        <taxon>Microbacteriaceae</taxon>
        <taxon>Cryobacterium</taxon>
    </lineage>
</organism>
<dbReference type="AlphaFoldDB" id="A0A1H8MC49"/>
<dbReference type="SUPFAM" id="SSF54427">
    <property type="entry name" value="NTF2-like"/>
    <property type="match status" value="1"/>
</dbReference>
<dbReference type="Proteomes" id="UP000297654">
    <property type="component" value="Unassembled WGS sequence"/>
</dbReference>
<protein>
    <submittedName>
        <fullName evidence="2">Nuclear transport factor 2 family protein</fullName>
    </submittedName>
</protein>
<dbReference type="EMBL" id="SOFF01000057">
    <property type="protein sequence ID" value="TFB82521.1"/>
    <property type="molecule type" value="Genomic_DNA"/>
</dbReference>
<keyword evidence="3" id="KW-1185">Reference proteome</keyword>
<proteinExistence type="predicted"/>
<dbReference type="InterPro" id="IPR027843">
    <property type="entry name" value="DUF4440"/>
</dbReference>
<name>A0A1H8MC49_9MICO</name>
<gene>
    <name evidence="2" type="ORF">E3O10_17220</name>
</gene>
<dbReference type="STRING" id="1424661.SAMN05216281_1432"/>
<dbReference type="OrthoDB" id="582586at2"/>
<reference evidence="2 3" key="1">
    <citation type="submission" date="2019-03" db="EMBL/GenBank/DDBJ databases">
        <title>Genomics of glacier-inhabiting Cryobacterium strains.</title>
        <authorList>
            <person name="Liu Q."/>
            <person name="Xin Y.-H."/>
        </authorList>
    </citation>
    <scope>NUCLEOTIDE SEQUENCE [LARGE SCALE GENOMIC DNA]</scope>
    <source>
        <strain evidence="2 3">Hh15</strain>
    </source>
</reference>
<evidence type="ECO:0000313" key="2">
    <source>
        <dbReference type="EMBL" id="TFB82521.1"/>
    </source>
</evidence>
<feature type="domain" description="DUF4440" evidence="1">
    <location>
        <begin position="9"/>
        <end position="104"/>
    </location>
</feature>
<dbReference type="Pfam" id="PF14534">
    <property type="entry name" value="DUF4440"/>
    <property type="match status" value="1"/>
</dbReference>
<dbReference type="InterPro" id="IPR032710">
    <property type="entry name" value="NTF2-like_dom_sf"/>
</dbReference>
<comment type="caution">
    <text evidence="2">The sequence shown here is derived from an EMBL/GenBank/DDBJ whole genome shotgun (WGS) entry which is preliminary data.</text>
</comment>
<accession>A0A1H8MC49</accession>